<dbReference type="GO" id="GO:0005524">
    <property type="term" value="F:ATP binding"/>
    <property type="evidence" value="ECO:0007669"/>
    <property type="project" value="UniProtKB-KW"/>
</dbReference>
<evidence type="ECO:0000313" key="15">
    <source>
        <dbReference type="Proteomes" id="UP000283269"/>
    </source>
</evidence>
<dbReference type="InterPro" id="IPR036640">
    <property type="entry name" value="ABC1_TM_sf"/>
</dbReference>
<keyword evidence="8 10" id="KW-0472">Membrane</keyword>
<feature type="compositionally biased region" description="Low complexity" evidence="9">
    <location>
        <begin position="338"/>
        <end position="350"/>
    </location>
</feature>
<feature type="transmembrane region" description="Helical" evidence="10">
    <location>
        <begin position="1180"/>
        <end position="1200"/>
    </location>
</feature>
<dbReference type="InterPro" id="IPR011527">
    <property type="entry name" value="ABC1_TM_dom"/>
</dbReference>
<keyword evidence="3 10" id="KW-0812">Transmembrane</keyword>
<dbReference type="SMART" id="SM00382">
    <property type="entry name" value="AAA"/>
    <property type="match status" value="2"/>
</dbReference>
<dbReference type="InterPro" id="IPR050173">
    <property type="entry name" value="ABC_transporter_C-like"/>
</dbReference>
<evidence type="ECO:0000256" key="5">
    <source>
        <dbReference type="ARBA" id="ARBA00022741"/>
    </source>
</evidence>
<comment type="subcellular location">
    <subcellularLocation>
        <location evidence="1">Membrane</location>
        <topology evidence="1">Multi-pass membrane protein</topology>
    </subcellularLocation>
</comment>
<evidence type="ECO:0000256" key="2">
    <source>
        <dbReference type="ARBA" id="ARBA00022448"/>
    </source>
</evidence>
<evidence type="ECO:0000259" key="13">
    <source>
        <dbReference type="PROSITE" id="PS50929"/>
    </source>
</evidence>
<dbReference type="InterPro" id="IPR003439">
    <property type="entry name" value="ABC_transporter-like_ATP-bd"/>
</dbReference>
<dbReference type="PANTHER" id="PTHR24223">
    <property type="entry name" value="ATP-BINDING CASSETTE SUB-FAMILY C"/>
    <property type="match status" value="1"/>
</dbReference>
<feature type="chain" id="PRO_5019091817" description="P-loop containing nucleoside triphosphate hydrolase protein" evidence="11">
    <location>
        <begin position="20"/>
        <end position="1524"/>
    </location>
</feature>
<evidence type="ECO:0000256" key="6">
    <source>
        <dbReference type="ARBA" id="ARBA00022840"/>
    </source>
</evidence>
<feature type="transmembrane region" description="Helical" evidence="10">
    <location>
        <begin position="261"/>
        <end position="278"/>
    </location>
</feature>
<evidence type="ECO:0000259" key="12">
    <source>
        <dbReference type="PROSITE" id="PS50893"/>
    </source>
</evidence>
<dbReference type="CDD" id="cd03250">
    <property type="entry name" value="ABCC_MRP_domain1"/>
    <property type="match status" value="1"/>
</dbReference>
<dbReference type="Pfam" id="PF00005">
    <property type="entry name" value="ABC_tran"/>
    <property type="match status" value="2"/>
</dbReference>
<keyword evidence="6" id="KW-0067">ATP-binding</keyword>
<dbReference type="Gene3D" id="3.40.50.300">
    <property type="entry name" value="P-loop containing nucleotide triphosphate hydrolases"/>
    <property type="match status" value="2"/>
</dbReference>
<keyword evidence="2" id="KW-0813">Transport</keyword>
<evidence type="ECO:0000313" key="14">
    <source>
        <dbReference type="EMBL" id="PPQ77068.1"/>
    </source>
</evidence>
<dbReference type="Pfam" id="PF00664">
    <property type="entry name" value="ABC_membrane"/>
    <property type="match status" value="2"/>
</dbReference>
<proteinExistence type="predicted"/>
<dbReference type="InterPro" id="IPR027417">
    <property type="entry name" value="P-loop_NTPase"/>
</dbReference>
<dbReference type="GO" id="GO:0140359">
    <property type="term" value="F:ABC-type transporter activity"/>
    <property type="evidence" value="ECO:0007669"/>
    <property type="project" value="InterPro"/>
</dbReference>
<keyword evidence="15" id="KW-1185">Reference proteome</keyword>
<evidence type="ECO:0000256" key="10">
    <source>
        <dbReference type="SAM" id="Phobius"/>
    </source>
</evidence>
<evidence type="ECO:0000256" key="9">
    <source>
        <dbReference type="SAM" id="MobiDB-lite"/>
    </source>
</evidence>
<dbReference type="FunFam" id="3.40.50.300:FF:000838">
    <property type="entry name" value="ABC multidrug transporter (Eurofung)"/>
    <property type="match status" value="1"/>
</dbReference>
<keyword evidence="5" id="KW-0547">Nucleotide-binding</keyword>
<sequence>MVTRVVGSLVLLYLSATTTRDDKCRETPSRVKWLPSGVCPEDSLTVSFAYAAFLAVMSFRPNSRSIVSPVKFHVAVLLSILGVYAYRDIWPLSTYALQPADKAEGNILWVKIALLTVTAVIIPIFIPHPYVPVDPKIPSSIPNPEQTASWISVFTYTFMDPTIRLANKVPHLRHDQLPPLADYDEAKYLSSTASKYIDPFSGAKRRHLFFGLITYFRYDYIIIAISLVLVSASSFASPIGINRTLHYLEERHQGVEPSIKPWVWILLMLFGPLSKSIFDNYSYYVQTRVHVRVRALLTQLVFEHSLRIRMKAEAEELESSGSQSSPANAQSRTGSEHTTNTLSSSSAANTPISEVEDVETDHEHDDVQSSRAASTVADSSAGASPATPGDNGNPSDQKKKKAPEEIASTQPPKKPSGHAENLIGKMNNLVTSDLIRITDGCDFLTVGLLVPMQMTFSILFLYQIFGWSALVGLAVTAVLGPVVGYIGKHVQKVQKEKMQFTDSRVQSITEAVAILRMIKMFGWEGKMAKRLAITREVELGWIWKAKILQLANRIVTTFVPTISMFVTFAVYTIIMKEGLTASKIFSSTAVFMIFREQLARLSQQFIHIVQAKVSLDRANSFLRDTELLDGFTETNDPPYVPVSSTQSVLDTDLGFRNATFSWSNEETHGPVTLSYRNFRLRIKGELIFKQNCINLITGPTGSGKTSILMALLGEMHFIPDREDSWFNLPRQGGVAYAAQESWVQNATIRENILFGSTFDEERYNTVVYQCALEKDFELFEAGDKSEVGERGLTLSGGQKARVTLARAIYSSAKIILLDDILAALDVHTSAWIVEKCFQGDLIKNRTILLVTHNIALAGPIAHLVVTLGIEGSLKVYNNPGEIAAVREGVFLEEVEEQLDSAKEAKEDETATSKNISDGKLVVAEEIVEGRVTWASVKLFLSGLGGEHPLFFSLLWLVGLTTSQVISVLQPWYLGVWGSQYETHAPSEVRLSYYLLGFSALIGSRVVLTLVTEFVLGLRSVRASRVIHAKLIDSVLGSTLRWLDETPTARIISRCTEDIDTVDNWIMQSVQLVVDMSAGMLASLASISLFTPVFLLPGIVAAVIGTLLGNVYLKAQLSMSRERFLTSNARSPLLAHFSAATHGLVSIRAYGAQKVFSEESIRRIDYYSRAARTSSVVNKWINLRIDTLGAVFTSTLAFYLVYGGTLGASNTGFSLNMSSMFCIYVFYLIRFINALEVDSNRKVLERIQGYLNIEHEPKPTSTGRPPAAWPTSGDIRVERLSARYSKSGPKVLHDLSFHIYSGQRIGVVGRTGSGKSSLTLALLRCILTEGTVIFDGIDTSTINLDALRSNITIIPQVPELLSGTLRQNLDPFDQNDDVTLNDALHASGLFSLQEDLSEEARLTLDSKIAGGGNNLSVGQRQIIALARAMVRGSKLLILDEATSAIDYNTDSLIQSTLRSKLGADITVITVAHRLQTIMDADKIVEFDAPKVLLQNKTGALRALVEGSADKELLYDLMERTSYSVA</sequence>
<feature type="transmembrane region" description="Helical" evidence="10">
    <location>
        <begin position="1212"/>
        <end position="1231"/>
    </location>
</feature>
<dbReference type="PROSITE" id="PS00211">
    <property type="entry name" value="ABC_TRANSPORTER_1"/>
    <property type="match status" value="1"/>
</dbReference>
<organism evidence="14 15">
    <name type="scientific">Psilocybe cyanescens</name>
    <dbReference type="NCBI Taxonomy" id="93625"/>
    <lineage>
        <taxon>Eukaryota</taxon>
        <taxon>Fungi</taxon>
        <taxon>Dikarya</taxon>
        <taxon>Basidiomycota</taxon>
        <taxon>Agaricomycotina</taxon>
        <taxon>Agaricomycetes</taxon>
        <taxon>Agaricomycetidae</taxon>
        <taxon>Agaricales</taxon>
        <taxon>Agaricineae</taxon>
        <taxon>Strophariaceae</taxon>
        <taxon>Psilocybe</taxon>
    </lineage>
</organism>
<dbReference type="OrthoDB" id="6500128at2759"/>
<dbReference type="SUPFAM" id="SSF52540">
    <property type="entry name" value="P-loop containing nucleoside triphosphate hydrolases"/>
    <property type="match status" value="2"/>
</dbReference>
<evidence type="ECO:0000256" key="3">
    <source>
        <dbReference type="ARBA" id="ARBA00022692"/>
    </source>
</evidence>
<dbReference type="FunCoup" id="A0A409WEU2">
    <property type="interactions" value="37"/>
</dbReference>
<evidence type="ECO:0000256" key="8">
    <source>
        <dbReference type="ARBA" id="ARBA00023136"/>
    </source>
</evidence>
<dbReference type="STRING" id="93625.A0A409WEU2"/>
<feature type="compositionally biased region" description="Polar residues" evidence="9">
    <location>
        <begin position="369"/>
        <end position="382"/>
    </location>
</feature>
<dbReference type="GO" id="GO:0016020">
    <property type="term" value="C:membrane"/>
    <property type="evidence" value="ECO:0007669"/>
    <property type="project" value="UniProtKB-SubCell"/>
</dbReference>
<dbReference type="PROSITE" id="PS50929">
    <property type="entry name" value="ABC_TM1F"/>
    <property type="match status" value="2"/>
</dbReference>
<evidence type="ECO:0000256" key="4">
    <source>
        <dbReference type="ARBA" id="ARBA00022737"/>
    </source>
</evidence>
<evidence type="ECO:0000256" key="1">
    <source>
        <dbReference type="ARBA" id="ARBA00004141"/>
    </source>
</evidence>
<keyword evidence="11" id="KW-0732">Signal</keyword>
<dbReference type="Proteomes" id="UP000283269">
    <property type="component" value="Unassembled WGS sequence"/>
</dbReference>
<dbReference type="EMBL" id="NHYD01003444">
    <property type="protein sequence ID" value="PPQ77068.1"/>
    <property type="molecule type" value="Genomic_DNA"/>
</dbReference>
<feature type="domain" description="ABC transporter" evidence="12">
    <location>
        <begin position="1274"/>
        <end position="1512"/>
    </location>
</feature>
<comment type="caution">
    <text evidence="14">The sequence shown here is derived from an EMBL/GenBank/DDBJ whole genome shotgun (WGS) entry which is preliminary data.</text>
</comment>
<feature type="compositionally biased region" description="Polar residues" evidence="9">
    <location>
        <begin position="319"/>
        <end position="337"/>
    </location>
</feature>
<dbReference type="CDD" id="cd03244">
    <property type="entry name" value="ABCC_MRP_domain2"/>
    <property type="match status" value="1"/>
</dbReference>
<dbReference type="FunFam" id="1.20.1560.10:FF:000013">
    <property type="entry name" value="ABC transporter C family member 2"/>
    <property type="match status" value="1"/>
</dbReference>
<dbReference type="CDD" id="cd18604">
    <property type="entry name" value="ABC_6TM_VMR1_D2_like"/>
    <property type="match status" value="1"/>
</dbReference>
<feature type="transmembrane region" description="Helical" evidence="10">
    <location>
        <begin position="66"/>
        <end position="86"/>
    </location>
</feature>
<dbReference type="CDD" id="cd18596">
    <property type="entry name" value="ABC_6TM_VMR1_D1_like"/>
    <property type="match status" value="1"/>
</dbReference>
<dbReference type="SUPFAM" id="SSF90123">
    <property type="entry name" value="ABC transporter transmembrane region"/>
    <property type="match status" value="2"/>
</dbReference>
<dbReference type="Gene3D" id="1.20.1560.10">
    <property type="entry name" value="ABC transporter type 1, transmembrane domain"/>
    <property type="match status" value="3"/>
</dbReference>
<feature type="transmembrane region" description="Helical" evidence="10">
    <location>
        <begin position="220"/>
        <end position="241"/>
    </location>
</feature>
<evidence type="ECO:0000256" key="7">
    <source>
        <dbReference type="ARBA" id="ARBA00022989"/>
    </source>
</evidence>
<reference evidence="14 15" key="1">
    <citation type="journal article" date="2018" name="Evol. Lett.">
        <title>Horizontal gene cluster transfer increased hallucinogenic mushroom diversity.</title>
        <authorList>
            <person name="Reynolds H.T."/>
            <person name="Vijayakumar V."/>
            <person name="Gluck-Thaler E."/>
            <person name="Korotkin H.B."/>
            <person name="Matheny P.B."/>
            <person name="Slot J.C."/>
        </authorList>
    </citation>
    <scope>NUCLEOTIDE SEQUENCE [LARGE SCALE GENOMIC DNA]</scope>
    <source>
        <strain evidence="14 15">2631</strain>
    </source>
</reference>
<evidence type="ECO:0008006" key="16">
    <source>
        <dbReference type="Google" id="ProtNLM"/>
    </source>
</evidence>
<dbReference type="PANTHER" id="PTHR24223:SF356">
    <property type="entry name" value="ATP-BINDING CASSETTE TRANSPORTER ABC4"/>
    <property type="match status" value="1"/>
</dbReference>
<feature type="region of interest" description="Disordered" evidence="9">
    <location>
        <begin position="316"/>
        <end position="420"/>
    </location>
</feature>
<dbReference type="GO" id="GO:0016887">
    <property type="term" value="F:ATP hydrolysis activity"/>
    <property type="evidence" value="ECO:0007669"/>
    <property type="project" value="InterPro"/>
</dbReference>
<dbReference type="InParanoid" id="A0A409WEU2"/>
<dbReference type="InterPro" id="IPR017871">
    <property type="entry name" value="ABC_transporter-like_CS"/>
</dbReference>
<evidence type="ECO:0000256" key="11">
    <source>
        <dbReference type="SAM" id="SignalP"/>
    </source>
</evidence>
<feature type="domain" description="ABC transmembrane type-1" evidence="13">
    <location>
        <begin position="221"/>
        <end position="610"/>
    </location>
</feature>
<feature type="signal peptide" evidence="11">
    <location>
        <begin position="1"/>
        <end position="19"/>
    </location>
</feature>
<dbReference type="InterPro" id="IPR003593">
    <property type="entry name" value="AAA+_ATPase"/>
</dbReference>
<gene>
    <name evidence="14" type="ORF">CVT25_014881</name>
</gene>
<name>A0A409WEU2_PSICY</name>
<dbReference type="PROSITE" id="PS50893">
    <property type="entry name" value="ABC_TRANSPORTER_2"/>
    <property type="match status" value="2"/>
</dbReference>
<feature type="transmembrane region" description="Helical" evidence="10">
    <location>
        <begin position="443"/>
        <end position="462"/>
    </location>
</feature>
<protein>
    <recommendedName>
        <fullName evidence="16">P-loop containing nucleoside triphosphate hydrolase protein</fullName>
    </recommendedName>
</protein>
<feature type="transmembrane region" description="Helical" evidence="10">
    <location>
        <begin position="468"/>
        <end position="487"/>
    </location>
</feature>
<feature type="domain" description="ABC transmembrane type-1" evidence="13">
    <location>
        <begin position="953"/>
        <end position="1235"/>
    </location>
</feature>
<feature type="transmembrane region" description="Helical" evidence="10">
    <location>
        <begin position="554"/>
        <end position="574"/>
    </location>
</feature>
<keyword evidence="7 10" id="KW-1133">Transmembrane helix</keyword>
<accession>A0A409WEU2</accession>
<feature type="transmembrane region" description="Helical" evidence="10">
    <location>
        <begin position="106"/>
        <end position="126"/>
    </location>
</feature>
<feature type="domain" description="ABC transporter" evidence="12">
    <location>
        <begin position="653"/>
        <end position="912"/>
    </location>
</feature>
<feature type="transmembrane region" description="Helical" evidence="10">
    <location>
        <begin position="1094"/>
        <end position="1112"/>
    </location>
</feature>
<keyword evidence="4" id="KW-0677">Repeat</keyword>